<reference evidence="2 3" key="1">
    <citation type="submission" date="2020-12" db="EMBL/GenBank/DDBJ databases">
        <title>Concerted genomic and epigenomic changes stabilize Arabidopsis allopolyploids.</title>
        <authorList>
            <person name="Chen Z."/>
        </authorList>
    </citation>
    <scope>NUCLEOTIDE SEQUENCE [LARGE SCALE GENOMIC DNA]</scope>
    <source>
        <strain evidence="2">As9502</strain>
        <tissue evidence="2">Leaf</tissue>
    </source>
</reference>
<feature type="compositionally biased region" description="Polar residues" evidence="1">
    <location>
        <begin position="1"/>
        <end position="13"/>
    </location>
</feature>
<evidence type="ECO:0000256" key="1">
    <source>
        <dbReference type="SAM" id="MobiDB-lite"/>
    </source>
</evidence>
<organism evidence="2 3">
    <name type="scientific">Arabidopsis suecica</name>
    <name type="common">Swedish thale-cress</name>
    <name type="synonym">Cardaminopsis suecica</name>
    <dbReference type="NCBI Taxonomy" id="45249"/>
    <lineage>
        <taxon>Eukaryota</taxon>
        <taxon>Viridiplantae</taxon>
        <taxon>Streptophyta</taxon>
        <taxon>Embryophyta</taxon>
        <taxon>Tracheophyta</taxon>
        <taxon>Spermatophyta</taxon>
        <taxon>Magnoliopsida</taxon>
        <taxon>eudicotyledons</taxon>
        <taxon>Gunneridae</taxon>
        <taxon>Pentapetalae</taxon>
        <taxon>rosids</taxon>
        <taxon>malvids</taxon>
        <taxon>Brassicales</taxon>
        <taxon>Brassicaceae</taxon>
        <taxon>Camelineae</taxon>
        <taxon>Arabidopsis</taxon>
    </lineage>
</organism>
<comment type="caution">
    <text evidence="2">The sequence shown here is derived from an EMBL/GenBank/DDBJ whole genome shotgun (WGS) entry which is preliminary data.</text>
</comment>
<dbReference type="AlphaFoldDB" id="A0A8T2CGN3"/>
<gene>
    <name evidence="2" type="ORF">ISN44_As06g037160</name>
</gene>
<dbReference type="EMBL" id="JAEFBJ010000006">
    <property type="protein sequence ID" value="KAG7599538.1"/>
    <property type="molecule type" value="Genomic_DNA"/>
</dbReference>
<name>A0A8T2CGN3_ARASU</name>
<feature type="compositionally biased region" description="Polar residues" evidence="1">
    <location>
        <begin position="21"/>
        <end position="32"/>
    </location>
</feature>
<protein>
    <submittedName>
        <fullName evidence="2">Uncharacterized protein</fullName>
    </submittedName>
</protein>
<dbReference type="Proteomes" id="UP000694251">
    <property type="component" value="Chromosome 6"/>
</dbReference>
<feature type="region of interest" description="Disordered" evidence="1">
    <location>
        <begin position="1"/>
        <end position="34"/>
    </location>
</feature>
<keyword evidence="3" id="KW-1185">Reference proteome</keyword>
<dbReference type="EMBL" id="JAEFBJ010000006">
    <property type="protein sequence ID" value="KAG7599537.1"/>
    <property type="molecule type" value="Genomic_DNA"/>
</dbReference>
<sequence length="260" mass="29782">MSRATRTSNQSCRRSVAMSWATRTSTQPQGNVSHRVGQRELQANRWKSVFVGLSHPRRDMCPSCDRVLNDRVLDEVPNQKFPIRVVIPLRHHDHPIRLITLSCMHIEFVVFECASLFLLDSERLGRSQRAECLPDEVTGIARRGRPMWYIACRLGGYGRIVHLFRWEGSFTWPYDFCCSSLSVCIYSLLRSVKMSSDGDNSSSDDSSPYKYCFRTEKLFFQKKKFMICFLTSLPLSTASTSELVFSDPVLLLVASQPFCS</sequence>
<accession>A0A8T2CGN3</accession>
<evidence type="ECO:0000313" key="2">
    <source>
        <dbReference type="EMBL" id="KAG7599538.1"/>
    </source>
</evidence>
<evidence type="ECO:0000313" key="3">
    <source>
        <dbReference type="Proteomes" id="UP000694251"/>
    </source>
</evidence>
<proteinExistence type="predicted"/>
<dbReference type="OrthoDB" id="10650095at2759"/>